<comment type="caution">
    <text evidence="1">The sequence shown here is derived from an EMBL/GenBank/DDBJ whole genome shotgun (WGS) entry which is preliminary data.</text>
</comment>
<dbReference type="EMBL" id="JNHI01000009">
    <property type="protein sequence ID" value="KDS31329.1"/>
    <property type="molecule type" value="Genomic_DNA"/>
</dbReference>
<reference evidence="1 2" key="1">
    <citation type="submission" date="2014-04" db="EMBL/GenBank/DDBJ databases">
        <authorList>
            <person name="Sears C."/>
            <person name="Carroll K."/>
            <person name="Sack B.R."/>
            <person name="Qadri F."/>
            <person name="Myers L.L."/>
            <person name="Chung G.-T."/>
            <person name="Escheverria P."/>
            <person name="Fraser C.M."/>
            <person name="Sadzewicz L."/>
            <person name="Shefchek K.A."/>
            <person name="Tallon L."/>
            <person name="Das S.P."/>
            <person name="Daugherty S."/>
            <person name="Mongodin E.F."/>
        </authorList>
    </citation>
    <scope>NUCLEOTIDE SEQUENCE [LARGE SCALE GENOMIC DNA]</scope>
    <source>
        <strain evidence="2">3775 SL(B) 10 (iv)</strain>
    </source>
</reference>
<dbReference type="Proteomes" id="UP000028134">
    <property type="component" value="Unassembled WGS sequence"/>
</dbReference>
<dbReference type="RefSeq" id="WP_032945486.1">
    <property type="nucleotide sequence ID" value="NZ_JNHI01000009.1"/>
</dbReference>
<name>A0A078R713_PHOVU</name>
<evidence type="ECO:0000313" key="2">
    <source>
        <dbReference type="Proteomes" id="UP000028134"/>
    </source>
</evidence>
<sequence length="67" mass="7774">MDAKTFFTKVVLMRKAQKDYFKCRTQQNLRKCKALETEIDGEIERVNSITGVSSVSKEPRQTNLFTD</sequence>
<accession>A0A078R713</accession>
<proteinExistence type="predicted"/>
<gene>
    <name evidence="1" type="ORF">M097_1975</name>
</gene>
<dbReference type="PATRIC" id="fig|1339350.3.peg.1901"/>
<evidence type="ECO:0000313" key="1">
    <source>
        <dbReference type="EMBL" id="KDS31329.1"/>
    </source>
</evidence>
<organism evidence="1 2">
    <name type="scientific">Phocaeicola vulgatus str. 3775 SL</name>
    <name type="common">B</name>
    <name type="synonym">iv</name>
    <dbReference type="NCBI Taxonomy" id="1339350"/>
    <lineage>
        <taxon>Bacteria</taxon>
        <taxon>Pseudomonadati</taxon>
        <taxon>Bacteroidota</taxon>
        <taxon>Bacteroidia</taxon>
        <taxon>Bacteroidales</taxon>
        <taxon>Bacteroidaceae</taxon>
        <taxon>Phocaeicola</taxon>
    </lineage>
</organism>
<dbReference type="AlphaFoldDB" id="A0A078R713"/>
<protein>
    <submittedName>
        <fullName evidence="1">Uncharacterized protein</fullName>
    </submittedName>
</protein>